<dbReference type="RefSeq" id="WP_116283082.1">
    <property type="nucleotide sequence ID" value="NZ_NBXA01000021.1"/>
</dbReference>
<sequence length="156" mass="17155">MTKLGRQFLLEDLQVLAVEADSDPVGEENEHIDWFVSFAPEREERSNARVVIGTLHAAIADCRAYVTVGSMFFDSSSEDVQDDLTKLPKLIAESSALETLYDYARTNLGALFGMLGIYAPIPRKSPDPEVSPFNSDDEDEESPDVEVIAVASQVEA</sequence>
<proteinExistence type="predicted"/>
<evidence type="ECO:0000313" key="2">
    <source>
        <dbReference type="Proteomes" id="UP000256709"/>
    </source>
</evidence>
<name>A0A3E0VUW9_9MICO</name>
<evidence type="ECO:0000313" key="1">
    <source>
        <dbReference type="EMBL" id="RFA12637.1"/>
    </source>
</evidence>
<dbReference type="EMBL" id="NBXA01000021">
    <property type="protein sequence ID" value="RFA12637.1"/>
    <property type="molecule type" value="Genomic_DNA"/>
</dbReference>
<organism evidence="1 2">
    <name type="scientific">Subtercola boreus</name>
    <dbReference type="NCBI Taxonomy" id="120213"/>
    <lineage>
        <taxon>Bacteria</taxon>
        <taxon>Bacillati</taxon>
        <taxon>Actinomycetota</taxon>
        <taxon>Actinomycetes</taxon>
        <taxon>Micrococcales</taxon>
        <taxon>Microbacteriaceae</taxon>
        <taxon>Subtercola</taxon>
    </lineage>
</organism>
<gene>
    <name evidence="1" type="ORF">B7R21_09835</name>
</gene>
<protein>
    <submittedName>
        <fullName evidence="1">Uncharacterized protein</fullName>
    </submittedName>
</protein>
<reference evidence="1 2" key="1">
    <citation type="submission" date="2017-04" db="EMBL/GenBank/DDBJ databases">
        <title>Comparative genome analysis of Subtercola boreus.</title>
        <authorList>
            <person name="Cho Y.-J."/>
            <person name="Cho A."/>
            <person name="Kim O.-S."/>
            <person name="Lee J.-I."/>
        </authorList>
    </citation>
    <scope>NUCLEOTIDE SEQUENCE [LARGE SCALE GENOMIC DNA]</scope>
    <source>
        <strain evidence="1 2">P27444</strain>
    </source>
</reference>
<dbReference type="Proteomes" id="UP000256709">
    <property type="component" value="Unassembled WGS sequence"/>
</dbReference>
<comment type="caution">
    <text evidence="1">The sequence shown here is derived from an EMBL/GenBank/DDBJ whole genome shotgun (WGS) entry which is preliminary data.</text>
</comment>
<dbReference type="AlphaFoldDB" id="A0A3E0VUW9"/>
<accession>A0A3E0VUW9</accession>